<sequence>MSQDSSDQGSHGGMMHDESGELPEGLESAENQLFEVGEMVTIQHVHMAGMEGAIAKVVGAFDTTAYEVTYQPTNGGEVVDNHRWVIQEEITEAKDQVEPLEIGSEVTLEAKHM</sequence>
<dbReference type="AlphaFoldDB" id="A0A839A4R5"/>
<proteinExistence type="predicted"/>
<dbReference type="Pfam" id="PF07563">
    <property type="entry name" value="DUF1541"/>
    <property type="match status" value="1"/>
</dbReference>
<feature type="domain" description="DUF1541" evidence="2">
    <location>
        <begin position="36"/>
        <end position="87"/>
    </location>
</feature>
<evidence type="ECO:0000313" key="4">
    <source>
        <dbReference type="Proteomes" id="UP000571018"/>
    </source>
</evidence>
<organism evidence="3 4">
    <name type="scientific">Ruoffia halotolerans</name>
    <dbReference type="NCBI Taxonomy" id="2748684"/>
    <lineage>
        <taxon>Bacteria</taxon>
        <taxon>Bacillati</taxon>
        <taxon>Bacillota</taxon>
        <taxon>Bacilli</taxon>
        <taxon>Lactobacillales</taxon>
        <taxon>Aerococcaceae</taxon>
        <taxon>Ruoffia</taxon>
    </lineage>
</organism>
<dbReference type="InterPro" id="IPR011438">
    <property type="entry name" value="DUF1541"/>
</dbReference>
<evidence type="ECO:0000313" key="3">
    <source>
        <dbReference type="EMBL" id="MBA5728605.1"/>
    </source>
</evidence>
<dbReference type="RefSeq" id="WP_218930333.1">
    <property type="nucleotide sequence ID" value="NZ_JACAOA010000004.1"/>
</dbReference>
<evidence type="ECO:0000256" key="1">
    <source>
        <dbReference type="SAM" id="MobiDB-lite"/>
    </source>
</evidence>
<comment type="caution">
    <text evidence="3">The sequence shown here is derived from an EMBL/GenBank/DDBJ whole genome shotgun (WGS) entry which is preliminary data.</text>
</comment>
<reference evidence="3 4" key="1">
    <citation type="submission" date="2020-06" db="EMBL/GenBank/DDBJ databases">
        <title>Reclassification of Facklamia ignava, Facklamia soureckii and Facklami tabacinasalis as Falseniella iganva gen. nov., comb. nov., Hutsoniella ignava gen. nov., comb. nov., and Ruoffia tabacinasalis gen. nov., comb. nov and description of Ruoffia haltotolerans sp. nov., isolated from hypersaline Inland Sea of Qatar.</title>
        <authorList>
            <person name="Fotedar R."/>
            <person name="Sankaranarayanan K."/>
            <person name="Lawson P."/>
            <person name="Caldwell M."/>
            <person name="Zeyara A."/>
            <person name="Al Malki A."/>
            <person name="Ali M."/>
        </authorList>
    </citation>
    <scope>NUCLEOTIDE SEQUENCE [LARGE SCALE GENOMIC DNA]</scope>
    <source>
        <strain evidence="3 4">INB8</strain>
    </source>
</reference>
<name>A0A839A4R5_9LACT</name>
<accession>A0A839A4R5</accession>
<evidence type="ECO:0000259" key="2">
    <source>
        <dbReference type="Pfam" id="PF07563"/>
    </source>
</evidence>
<dbReference type="Proteomes" id="UP000571018">
    <property type="component" value="Unassembled WGS sequence"/>
</dbReference>
<feature type="region of interest" description="Disordered" evidence="1">
    <location>
        <begin position="1"/>
        <end position="28"/>
    </location>
</feature>
<gene>
    <name evidence="3" type="ORF">HW423_02250</name>
</gene>
<keyword evidence="4" id="KW-1185">Reference proteome</keyword>
<protein>
    <submittedName>
        <fullName evidence="3">YdhK family protein</fullName>
    </submittedName>
</protein>
<dbReference type="Gene3D" id="2.30.30.1210">
    <property type="entry name" value="Domain of unknown function DUF1541"/>
    <property type="match status" value="1"/>
</dbReference>
<dbReference type="EMBL" id="JACAOA010000004">
    <property type="protein sequence ID" value="MBA5728605.1"/>
    <property type="molecule type" value="Genomic_DNA"/>
</dbReference>